<gene>
    <name evidence="1" type="ORF">ACU52_02380</name>
</gene>
<accession>A0A8E1UR04</accession>
<name>A0A8E1UR04_9BACT</name>
<dbReference type="Gene3D" id="2.40.128.720">
    <property type="match status" value="1"/>
</dbReference>
<dbReference type="EMBL" id="LFQU01000002">
    <property type="protein sequence ID" value="KOO69515.1"/>
    <property type="molecule type" value="Genomic_DNA"/>
</dbReference>
<protein>
    <submittedName>
        <fullName evidence="1">Uncharacterized protein</fullName>
    </submittedName>
</protein>
<proteinExistence type="predicted"/>
<dbReference type="AlphaFoldDB" id="A0A8E1UR04"/>
<organism evidence="1 2">
    <name type="scientific">Xylanibacter rarus</name>
    <dbReference type="NCBI Taxonomy" id="1676614"/>
    <lineage>
        <taxon>Bacteria</taxon>
        <taxon>Pseudomonadati</taxon>
        <taxon>Bacteroidota</taxon>
        <taxon>Bacteroidia</taxon>
        <taxon>Bacteroidales</taxon>
        <taxon>Prevotellaceae</taxon>
        <taxon>Xylanibacter</taxon>
    </lineage>
</organism>
<evidence type="ECO:0000313" key="1">
    <source>
        <dbReference type="EMBL" id="KOO69515.1"/>
    </source>
</evidence>
<dbReference type="Proteomes" id="UP000036951">
    <property type="component" value="Unassembled WGS sequence"/>
</dbReference>
<comment type="caution">
    <text evidence="1">The sequence shown here is derived from an EMBL/GenBank/DDBJ whole genome shotgun (WGS) entry which is preliminary data.</text>
</comment>
<keyword evidence="2" id="KW-1185">Reference proteome</keyword>
<evidence type="ECO:0000313" key="2">
    <source>
        <dbReference type="Proteomes" id="UP000036951"/>
    </source>
</evidence>
<sequence length="375" mass="43058">MFSSASFAQQYEYKLTGITSKHTNDYYKYFYDDANGRVDSAVQYRELAGFIYDYTLKYVYDENGNEVLEKGYQKFSGDDFYTYSTQVRYTYDENGRILSRANYNLNRKKGEFELGGVYEYVYEGDKLVKRNTYVDEALTEKFEEVIYTYDDKGRLDEENVYSSFFGDEMTFSSGTKYIYDDKDRMVEKISTIGDFFTGAKMPAGGEVCTYDEAGNIVEWMTYSEVKEQPSSRDEYTHDLSLETVNTLYPVENEWDGTVYLNSKNAILSNIVYQTDRNTGEMAVYDELVMEYAPVASTGINVIRPAVKDMVQAVYADGRVRLTGVAENEPVRVYSQTGVLMDMKKYNSQEGISISSMPAGAYIISTRLGSVKVWNR</sequence>
<reference evidence="1 2" key="1">
    <citation type="submission" date="2015-06" db="EMBL/GenBank/DDBJ databases">
        <title>Prevotella sp. 109, sp. nov., a novel member of the family Prevotellaceae isolated from human faeces.</title>
        <authorList>
            <person name="Shkoporov A.N."/>
            <person name="Chaplin A.V."/>
            <person name="Kafarskaia L.I."/>
            <person name="Efimov B.A."/>
        </authorList>
    </citation>
    <scope>NUCLEOTIDE SEQUENCE [LARGE SCALE GENOMIC DNA]</scope>
    <source>
        <strain evidence="1 2">109</strain>
    </source>
</reference>